<keyword evidence="1" id="KW-0472">Membrane</keyword>
<feature type="transmembrane region" description="Helical" evidence="1">
    <location>
        <begin position="21"/>
        <end position="44"/>
    </location>
</feature>
<keyword evidence="1" id="KW-0812">Transmembrane</keyword>
<accession>A0ABS5YMC7</accession>
<dbReference type="EMBL" id="JAHKKG010000004">
    <property type="protein sequence ID" value="MBU2664597.1"/>
    <property type="molecule type" value="Genomic_DNA"/>
</dbReference>
<dbReference type="Pfam" id="PF20358">
    <property type="entry name" value="DUF6653"/>
    <property type="match status" value="1"/>
</dbReference>
<gene>
    <name evidence="2" type="ORF">KOI35_13925</name>
</gene>
<organism evidence="2 3">
    <name type="scientific">Paractinoplanes bogorensis</name>
    <dbReference type="NCBI Taxonomy" id="1610840"/>
    <lineage>
        <taxon>Bacteria</taxon>
        <taxon>Bacillati</taxon>
        <taxon>Actinomycetota</taxon>
        <taxon>Actinomycetes</taxon>
        <taxon>Micromonosporales</taxon>
        <taxon>Micromonosporaceae</taxon>
        <taxon>Paractinoplanes</taxon>
    </lineage>
</organism>
<evidence type="ECO:0000313" key="3">
    <source>
        <dbReference type="Proteomes" id="UP001519654"/>
    </source>
</evidence>
<comment type="caution">
    <text evidence="2">The sequence shown here is derived from an EMBL/GenBank/DDBJ whole genome shotgun (WGS) entry which is preliminary data.</text>
</comment>
<dbReference type="InterPro" id="IPR046595">
    <property type="entry name" value="DUF6653"/>
</dbReference>
<feature type="transmembrane region" description="Helical" evidence="1">
    <location>
        <begin position="50"/>
        <end position="72"/>
    </location>
</feature>
<name>A0ABS5YMC7_9ACTN</name>
<sequence>MTTPTMEQRIARVFGLQGDKWMRHANAASVWTRFTVLSLLALAIWSRDWIGWYCLIPIALAVLWMMVNPLLFPPPRSTRNWASASVLGERVWSERGTADIPAQFRSPVPNLTNVIGVAGLILLAYGLVRLDVLTTVAGVLIVNVSKLWYLDRMALLFAEVKGRPEYASWDF</sequence>
<reference evidence="2 3" key="1">
    <citation type="submission" date="2021-06" db="EMBL/GenBank/DDBJ databases">
        <title>Actinoplanes lichenicola sp. nov., and Actinoplanes ovalisporus sp. nov., isolated from lichen in Thailand.</title>
        <authorList>
            <person name="Saeng-In P."/>
            <person name="Kanchanasin P."/>
            <person name="Yuki M."/>
            <person name="Kudo T."/>
            <person name="Ohkuma M."/>
            <person name="Phongsopitanun W."/>
            <person name="Tanasupawat S."/>
        </authorList>
    </citation>
    <scope>NUCLEOTIDE SEQUENCE [LARGE SCALE GENOMIC DNA]</scope>
    <source>
        <strain evidence="2 3">NBRC 110975</strain>
    </source>
</reference>
<evidence type="ECO:0000313" key="2">
    <source>
        <dbReference type="EMBL" id="MBU2664597.1"/>
    </source>
</evidence>
<protein>
    <submittedName>
        <fullName evidence="2">Uncharacterized protein</fullName>
    </submittedName>
</protein>
<keyword evidence="3" id="KW-1185">Reference proteome</keyword>
<evidence type="ECO:0000256" key="1">
    <source>
        <dbReference type="SAM" id="Phobius"/>
    </source>
</evidence>
<dbReference type="Proteomes" id="UP001519654">
    <property type="component" value="Unassembled WGS sequence"/>
</dbReference>
<keyword evidence="1" id="KW-1133">Transmembrane helix</keyword>
<dbReference type="RefSeq" id="WP_215787358.1">
    <property type="nucleotide sequence ID" value="NZ_JAHKKG010000004.1"/>
</dbReference>
<proteinExistence type="predicted"/>